<dbReference type="PANTHER" id="PTHR46689">
    <property type="entry name" value="MEMBRANE PROTEIN, PUTATIVE-RELATED"/>
    <property type="match status" value="1"/>
</dbReference>
<feature type="compositionally biased region" description="Low complexity" evidence="1">
    <location>
        <begin position="479"/>
        <end position="491"/>
    </location>
</feature>
<feature type="domain" description="PhoD-like phosphatase" evidence="2">
    <location>
        <begin position="1205"/>
        <end position="1364"/>
    </location>
</feature>
<dbReference type="InterPro" id="IPR018946">
    <property type="entry name" value="PhoD-like_MPP"/>
</dbReference>
<keyword evidence="4" id="KW-1185">Reference proteome</keyword>
<dbReference type="EMBL" id="JAWHQM010000020">
    <property type="protein sequence ID" value="KAK5631579.1"/>
    <property type="molecule type" value="Genomic_DNA"/>
</dbReference>
<organism evidence="3 4">
    <name type="scientific">Xylaria bambusicola</name>
    <dbReference type="NCBI Taxonomy" id="326684"/>
    <lineage>
        <taxon>Eukaryota</taxon>
        <taxon>Fungi</taxon>
        <taxon>Dikarya</taxon>
        <taxon>Ascomycota</taxon>
        <taxon>Pezizomycotina</taxon>
        <taxon>Sordariomycetes</taxon>
        <taxon>Xylariomycetidae</taxon>
        <taxon>Xylariales</taxon>
        <taxon>Xylariaceae</taxon>
        <taxon>Xylaria</taxon>
    </lineage>
</organism>
<dbReference type="PANTHER" id="PTHR46689:SF1">
    <property type="entry name" value="PHOD-LIKE PHOSPHATASE DOMAIN-CONTAINING PROTEIN"/>
    <property type="match status" value="1"/>
</dbReference>
<proteinExistence type="predicted"/>
<feature type="compositionally biased region" description="Acidic residues" evidence="1">
    <location>
        <begin position="1679"/>
        <end position="1689"/>
    </location>
</feature>
<feature type="compositionally biased region" description="Polar residues" evidence="1">
    <location>
        <begin position="85"/>
        <end position="95"/>
    </location>
</feature>
<dbReference type="Pfam" id="PF19050">
    <property type="entry name" value="PhoD_2"/>
    <property type="match status" value="2"/>
</dbReference>
<feature type="compositionally biased region" description="Polar residues" evidence="1">
    <location>
        <begin position="302"/>
        <end position="319"/>
    </location>
</feature>
<feature type="compositionally biased region" description="Polar residues" evidence="1">
    <location>
        <begin position="104"/>
        <end position="116"/>
    </location>
</feature>
<feature type="region of interest" description="Disordered" evidence="1">
    <location>
        <begin position="1364"/>
        <end position="1485"/>
    </location>
</feature>
<dbReference type="InterPro" id="IPR043904">
    <property type="entry name" value="PhoD_2-like"/>
</dbReference>
<accession>A0AAN7V0D8</accession>
<protein>
    <recommendedName>
        <fullName evidence="2">PhoD-like phosphatase domain-containing protein</fullName>
    </recommendedName>
</protein>
<feature type="domain" description="PhoD-like phosphatase" evidence="2">
    <location>
        <begin position="941"/>
        <end position="1197"/>
    </location>
</feature>
<feature type="compositionally biased region" description="Basic and acidic residues" evidence="1">
    <location>
        <begin position="185"/>
        <end position="195"/>
    </location>
</feature>
<dbReference type="InterPro" id="IPR038607">
    <property type="entry name" value="PhoD-like_sf"/>
</dbReference>
<name>A0AAN7V0D8_9PEZI</name>
<evidence type="ECO:0000313" key="3">
    <source>
        <dbReference type="EMBL" id="KAK5631579.1"/>
    </source>
</evidence>
<evidence type="ECO:0000259" key="2">
    <source>
        <dbReference type="Pfam" id="PF19050"/>
    </source>
</evidence>
<feature type="compositionally biased region" description="Polar residues" evidence="1">
    <location>
        <begin position="1533"/>
        <end position="1544"/>
    </location>
</feature>
<feature type="compositionally biased region" description="Basic and acidic residues" evidence="1">
    <location>
        <begin position="612"/>
        <end position="621"/>
    </location>
</feature>
<feature type="region of interest" description="Disordered" evidence="1">
    <location>
        <begin position="702"/>
        <end position="728"/>
    </location>
</feature>
<feature type="compositionally biased region" description="Basic and acidic residues" evidence="1">
    <location>
        <begin position="513"/>
        <end position="529"/>
    </location>
</feature>
<dbReference type="CDD" id="cd07389">
    <property type="entry name" value="MPP_PhoD"/>
    <property type="match status" value="1"/>
</dbReference>
<feature type="compositionally biased region" description="Polar residues" evidence="1">
    <location>
        <begin position="348"/>
        <end position="369"/>
    </location>
</feature>
<feature type="compositionally biased region" description="Acidic residues" evidence="1">
    <location>
        <begin position="1644"/>
        <end position="1653"/>
    </location>
</feature>
<feature type="compositionally biased region" description="Polar residues" evidence="1">
    <location>
        <begin position="562"/>
        <end position="596"/>
    </location>
</feature>
<feature type="region of interest" description="Disordered" evidence="1">
    <location>
        <begin position="1"/>
        <end position="410"/>
    </location>
</feature>
<dbReference type="Proteomes" id="UP001305414">
    <property type="component" value="Unassembled WGS sequence"/>
</dbReference>
<reference evidence="3 4" key="1">
    <citation type="submission" date="2023-10" db="EMBL/GenBank/DDBJ databases">
        <title>Draft genome sequence of Xylaria bambusicola isolate GMP-LS, the root and basal stem rot pathogen of sugarcane in Indonesia.</title>
        <authorList>
            <person name="Selvaraj P."/>
            <person name="Muralishankar V."/>
            <person name="Muruganantham S."/>
            <person name="Sp S."/>
            <person name="Haryani S."/>
            <person name="Lau K.J.X."/>
            <person name="Naqvi N.I."/>
        </authorList>
    </citation>
    <scope>NUCLEOTIDE SEQUENCE [LARGE SCALE GENOMIC DNA]</scope>
    <source>
        <strain evidence="3">GMP-LS</strain>
    </source>
</reference>
<dbReference type="GO" id="GO:0016020">
    <property type="term" value="C:membrane"/>
    <property type="evidence" value="ECO:0007669"/>
    <property type="project" value="TreeGrafter"/>
</dbReference>
<feature type="region of interest" description="Disordered" evidence="1">
    <location>
        <begin position="423"/>
        <end position="633"/>
    </location>
</feature>
<feature type="compositionally biased region" description="Basic and acidic residues" evidence="1">
    <location>
        <begin position="16"/>
        <end position="25"/>
    </location>
</feature>
<evidence type="ECO:0000256" key="1">
    <source>
        <dbReference type="SAM" id="MobiDB-lite"/>
    </source>
</evidence>
<dbReference type="Gene3D" id="3.60.21.70">
    <property type="entry name" value="PhoD-like phosphatase"/>
    <property type="match status" value="1"/>
</dbReference>
<feature type="compositionally biased region" description="Basic and acidic residues" evidence="1">
    <location>
        <begin position="268"/>
        <end position="288"/>
    </location>
</feature>
<gene>
    <name evidence="3" type="ORF">RRF57_007293</name>
</gene>
<feature type="region of interest" description="Disordered" evidence="1">
    <location>
        <begin position="1621"/>
        <end position="1689"/>
    </location>
</feature>
<feature type="compositionally biased region" description="Polar residues" evidence="1">
    <location>
        <begin position="377"/>
        <end position="391"/>
    </location>
</feature>
<sequence>MSTPYWGQLPPSQARRLSESSDQTDHGQSLDQSSLPQPRYSSNRASKQTNITDAHSDSTFSPLASPTTSNAPGSGLTPRPPSLPYTESQQSPQISESRRRRTIRNPNENTYEVANTSPPPAAPDVPRGPPISYGNLYGNRGSPYADSPSDQHSLSRPFHRLEPQANVLNMEPETFYKDATPPAERQSRQPAHDRAYQIFNDGVVSPEHLERELVRSGSIRRPPNGYRPDRRDPTSPRRRESLGPEPQQTMWAADRSPLQKLELTLDSITKEEKRARVEAAERRARERAAQVSKSATAVDKNQPLSERQVSQQTQPQSKDLSVGGEQSRHRGTADSARAMPTTGIGYDTLSQSLPQGFQQHESSGRSPRSQIPVPKNRSVSATTNGTPQRNLSFRERAAAQERGFPQEPDEVLHPVAQVTAHGENFVPVRSGSNKLKKNPPDDPWYTVRREVEERSAERSAAYNRLNATDDNNHAGGQPSRYDASYAAARSAGGTTQDRSSPIEYSRPPARGKTFGEDRSVEEPPSRIKELAAAIGFGRSSSMEADRQPHSSSSKNMPILSGRNMQHSTLDGSTSHQQESATSGELSSATSLNQSRHNPALAKAFQGTQPGDRGTKSVKFQDGEQEPGVSNDHLSDATHLRHHFREYLHHDGLKPEQGTYRAPVYLDEWKQGTVGLLSGPLLDLSQEPIQTLDKNTAWWETGTKRRPSVSTQPPKRTFDGGNDDDETRTAFKPPIYLKCGPLLRYCGIRVEEMHARMSRDNLPLSKEIWRGSVMIVTQDSGSIYNPAPILRLFVQPIELLPPPPAELKGEQPLLPEYVDPIAGIPKVGNHGETLYVRPVDQLEEAKDLSMVEPDDGLFELVRSPPDDGTPDPPGSFPNRKKRIEVDGEKFGKYRDVRGSRLHAERGHTFWRFNIEIELRDKQQRIAYRINGGPATGFWVPARGESMNIMFYSCNGFSHRVNPDDFSGPDPMWRDVLNDHQTRPFHVMIGGGDQVYNDAVADKAKLFSEWVALKNPLHKTHAPFTPAMQDELETFYLERYMMWFSQGLFGLASSQIPMVNMYDDHDIIDGFGSYPHHFMKSPVFSGLGNVAFKYYLLFQHQSIPDETDDEPSWCFGVKPGPYINHLSRSLFVSLGARVALLAVDARTERTREEVLHPDTWRKLMDRCYEEVVKGKTQHLLVLLGVPIAYPRLVWLENILTSRLMDPIKALGKFGLLGNLVNSFDGGVEVLDDLDDHWTAKNHKDERRFVIEDLQDLAVDKSVRVTILSGDVHLAAVGQFYSNPKLRIPKHEDFRYMLNVISSAIANTPPPDLMADVLNKRNKIHHFDKETDEDMMPLFAHGVDGKPRNNRHLLPHRNWCSIREYVPGHTPPPTPPSEEFEFTPEVSPPGSRSGLFRRLSLSKDRGPAYRPDVPGEPTDRSRPPLSGGFMRSFSRRGSVSGEIGRPESNGLKRTLSLGSRPRNLLRRKSNKGRPDDGGINGSWGDDDGDVFAATGPSYFSQAGGNSLGLRGGAGSEYEIGDETHFTARSPRRAFTQPVQSPMQTQQHYMGGSDDGGAPTRPFQRTPTGLSMKKLKKHGPQRYEVNTEGSLEVCLNVEVNPKDPAGITVPYRLLVPRLWYEYQGEGSPTPELAVESSLVKRMSHGQGPEDDDGEPDVADAPQKKPSGLRRWFSNRGKRNQQYVEDEWDEEYER</sequence>
<feature type="compositionally biased region" description="Basic and acidic residues" evidence="1">
    <location>
        <begin position="227"/>
        <end position="242"/>
    </location>
</feature>
<feature type="region of interest" description="Disordered" evidence="1">
    <location>
        <begin position="1532"/>
        <end position="1579"/>
    </location>
</feature>
<feature type="compositionally biased region" description="Basic and acidic residues" evidence="1">
    <location>
        <begin position="447"/>
        <end position="457"/>
    </location>
</feature>
<feature type="compositionally biased region" description="Low complexity" evidence="1">
    <location>
        <begin position="1380"/>
        <end position="1396"/>
    </location>
</feature>
<comment type="caution">
    <text evidence="3">The sequence shown here is derived from an EMBL/GenBank/DDBJ whole genome shotgun (WGS) entry which is preliminary data.</text>
</comment>
<feature type="compositionally biased region" description="Pro residues" evidence="1">
    <location>
        <begin position="117"/>
        <end position="129"/>
    </location>
</feature>
<evidence type="ECO:0000313" key="4">
    <source>
        <dbReference type="Proteomes" id="UP001305414"/>
    </source>
</evidence>
<feature type="compositionally biased region" description="Polar residues" evidence="1">
    <location>
        <begin position="26"/>
        <end position="72"/>
    </location>
</feature>